<evidence type="ECO:0000256" key="1">
    <source>
        <dbReference type="SAM" id="MobiDB-lite"/>
    </source>
</evidence>
<dbReference type="PANTHER" id="PTHR33104:SF2">
    <property type="entry name" value="CXC3 LIKE CYSTEINE CLUSTER DOMAIN-CONTAINING PROTEIN"/>
    <property type="match status" value="1"/>
</dbReference>
<feature type="region of interest" description="Disordered" evidence="1">
    <location>
        <begin position="409"/>
        <end position="429"/>
    </location>
</feature>
<proteinExistence type="predicted"/>
<dbReference type="OrthoDB" id="3257338at2759"/>
<sequence length="662" mass="75002">MRRSYPDPLRLAPTSPLKRIAQSHSQAVSTSPSVNEMYIMGEGDDDWVDAELKGKKSSTVPRILRPARGGRGHDPAGALGTKSGELALRCPACPRPNVNLPDNWENEPSASSCKYTMNLAFDACFRLKRRDISNEIRDPGLGTGLSYFVEPTPYHKYIETIKDQKEMSSCSKLAAIDHANTKFARGYAVTGVVMGVCTRHEFVQPNGVADLQRGERFGNVDWVFLSILRHLELQLRFLISYDIACQWCKRLFERVDALPFQLSLVLVSTLFRFVVPKLHILGHIAKCQAEFSLNYTPGSGQADGESIERAWSNIGACGANTRVCGPGARADQLDDHFGFWNWGKMITLGDTLRRRLDKALLERERQHDSFLEFSIHQEERLAAWKAMVVAYEADDKSDNPYEPRIEGMSESQVRAQLEEAEEEDEKNGRWQPISEISPATFMAELLDLEHEQARRTGTSPPTNPWTMFSRREPPWPEWVWPPAVQFNAAKASGRHAGSGPMRKEMERTWALRKARWSFPFVGFTVADSCIGLRIEWTKAWGRDRRWSEEVVILTEETRRVPLSFDHLANTWLCRAEMVTGREELTNDEREGLVAYAVSQSDTFHNLARRAEDSATQPRMPKGARTTEIHEVMEDDAVGEQIEQQIDELELGNASDEDEEEEG</sequence>
<evidence type="ECO:0008006" key="4">
    <source>
        <dbReference type="Google" id="ProtNLM"/>
    </source>
</evidence>
<gene>
    <name evidence="2" type="ORF">HMN09_01426400</name>
</gene>
<comment type="caution">
    <text evidence="2">The sequence shown here is derived from an EMBL/GenBank/DDBJ whole genome shotgun (WGS) entry which is preliminary data.</text>
</comment>
<name>A0A8H6VQB5_MYCCL</name>
<organism evidence="2 3">
    <name type="scientific">Mycena chlorophos</name>
    <name type="common">Agaric fungus</name>
    <name type="synonym">Agaricus chlorophos</name>
    <dbReference type="NCBI Taxonomy" id="658473"/>
    <lineage>
        <taxon>Eukaryota</taxon>
        <taxon>Fungi</taxon>
        <taxon>Dikarya</taxon>
        <taxon>Basidiomycota</taxon>
        <taxon>Agaricomycotina</taxon>
        <taxon>Agaricomycetes</taxon>
        <taxon>Agaricomycetidae</taxon>
        <taxon>Agaricales</taxon>
        <taxon>Marasmiineae</taxon>
        <taxon>Mycenaceae</taxon>
        <taxon>Mycena</taxon>
    </lineage>
</organism>
<protein>
    <recommendedName>
        <fullName evidence="4">CxC2-like cysteine cluster KDZ transposase-associated domain-containing protein</fullName>
    </recommendedName>
</protein>
<reference evidence="2" key="1">
    <citation type="submission" date="2020-05" db="EMBL/GenBank/DDBJ databases">
        <title>Mycena genomes resolve the evolution of fungal bioluminescence.</title>
        <authorList>
            <person name="Tsai I.J."/>
        </authorList>
    </citation>
    <scope>NUCLEOTIDE SEQUENCE</scope>
    <source>
        <strain evidence="2">110903Hualien_Pintung</strain>
    </source>
</reference>
<dbReference type="InterPro" id="IPR040521">
    <property type="entry name" value="KDZ"/>
</dbReference>
<keyword evidence="3" id="KW-1185">Reference proteome</keyword>
<evidence type="ECO:0000313" key="2">
    <source>
        <dbReference type="EMBL" id="KAF7288121.1"/>
    </source>
</evidence>
<dbReference type="AlphaFoldDB" id="A0A8H6VQB5"/>
<accession>A0A8H6VQB5</accession>
<dbReference type="Pfam" id="PF18758">
    <property type="entry name" value="KDZ"/>
    <property type="match status" value="1"/>
</dbReference>
<dbReference type="EMBL" id="JACAZE010000060">
    <property type="protein sequence ID" value="KAF7288121.1"/>
    <property type="molecule type" value="Genomic_DNA"/>
</dbReference>
<dbReference type="Proteomes" id="UP000613580">
    <property type="component" value="Unassembled WGS sequence"/>
</dbReference>
<dbReference type="PANTHER" id="PTHR33104">
    <property type="entry name" value="SI:DKEY-29D5.2"/>
    <property type="match status" value="1"/>
</dbReference>
<evidence type="ECO:0000313" key="3">
    <source>
        <dbReference type="Proteomes" id="UP000613580"/>
    </source>
</evidence>